<dbReference type="PANTHER" id="PTHR44942:SF4">
    <property type="entry name" value="METHYLTRANSFERASE TYPE 11 DOMAIN-CONTAINING PROTEIN"/>
    <property type="match status" value="1"/>
</dbReference>
<evidence type="ECO:0000256" key="1">
    <source>
        <dbReference type="ARBA" id="ARBA00008361"/>
    </source>
</evidence>
<dbReference type="InterPro" id="IPR051052">
    <property type="entry name" value="Diverse_substrate_MTase"/>
</dbReference>
<evidence type="ECO:0000313" key="5">
    <source>
        <dbReference type="EMBL" id="NWJ46586.1"/>
    </source>
</evidence>
<dbReference type="Pfam" id="PF08241">
    <property type="entry name" value="Methyltransf_11"/>
    <property type="match status" value="1"/>
</dbReference>
<name>A0A8T7M3G5_9CHLR</name>
<evidence type="ECO:0000313" key="8">
    <source>
        <dbReference type="Proteomes" id="UP001431572"/>
    </source>
</evidence>
<dbReference type="Gene3D" id="3.40.50.150">
    <property type="entry name" value="Vaccinia Virus protein VP39"/>
    <property type="match status" value="1"/>
</dbReference>
<sequence length="276" mass="31519">MSNFNINHYTELNREDWNRETARYQEKHKDNLVGANGLWGPIFGVPRESELQILGDVAGKKVLELGCGGGQWSARLAKQGAHVIGQDISDSQVEFARHAFSKLELSVEAKLEFVQGNAEDLSEWQNEFFDIVFSNFGAVGFVDIVRSFKEVARVLKKGGLFAFSWLNPFFDCFADDGENQLEIVRSYFDRSPMTAESGWKDGVSTLYVQFHHTYGDWQRAITAAGLLLTDIIELEPQRERWRESTWTNVPWYKVSMIPSTTIWRARKPKVPLSAIF</sequence>
<keyword evidence="2 5" id="KW-0489">Methyltransferase</keyword>
<evidence type="ECO:0000256" key="2">
    <source>
        <dbReference type="ARBA" id="ARBA00022603"/>
    </source>
</evidence>
<dbReference type="EMBL" id="JACATZ010000001">
    <property type="protein sequence ID" value="NWJ46586.1"/>
    <property type="molecule type" value="Genomic_DNA"/>
</dbReference>
<dbReference type="InterPro" id="IPR013216">
    <property type="entry name" value="Methyltransf_11"/>
</dbReference>
<evidence type="ECO:0000256" key="3">
    <source>
        <dbReference type="ARBA" id="ARBA00022679"/>
    </source>
</evidence>
<dbReference type="GO" id="GO:0032259">
    <property type="term" value="P:methylation"/>
    <property type="evidence" value="ECO:0007669"/>
    <property type="project" value="UniProtKB-KW"/>
</dbReference>
<feature type="domain" description="Methyltransferase type 11" evidence="4">
    <location>
        <begin position="63"/>
        <end position="163"/>
    </location>
</feature>
<dbReference type="PANTHER" id="PTHR44942">
    <property type="entry name" value="METHYLTRANSF_11 DOMAIN-CONTAINING PROTEIN"/>
    <property type="match status" value="1"/>
</dbReference>
<dbReference type="CDD" id="cd02440">
    <property type="entry name" value="AdoMet_MTases"/>
    <property type="match status" value="1"/>
</dbReference>
<evidence type="ECO:0000313" key="7">
    <source>
        <dbReference type="Proteomes" id="UP000521676"/>
    </source>
</evidence>
<organism evidence="5 7">
    <name type="scientific">Candidatus Chlorohelix allophototropha</name>
    <dbReference type="NCBI Taxonomy" id="3003348"/>
    <lineage>
        <taxon>Bacteria</taxon>
        <taxon>Bacillati</taxon>
        <taxon>Chloroflexota</taxon>
        <taxon>Chloroflexia</taxon>
        <taxon>Candidatus Chloroheliales</taxon>
        <taxon>Candidatus Chloroheliaceae</taxon>
        <taxon>Candidatus Chlorohelix</taxon>
    </lineage>
</organism>
<dbReference type="EMBL" id="CP128399">
    <property type="protein sequence ID" value="WJW65956.1"/>
    <property type="molecule type" value="Genomic_DNA"/>
</dbReference>
<keyword evidence="8" id="KW-1185">Reference proteome</keyword>
<reference evidence="6" key="2">
    <citation type="journal article" date="2024" name="Nature">
        <title>Anoxygenic phototroph of the Chloroflexota uses a type I reaction centre.</title>
        <authorList>
            <person name="Tsuji J.M."/>
            <person name="Shaw N.A."/>
            <person name="Nagashima S."/>
            <person name="Venkiteswaran J.J."/>
            <person name="Schiff S.L."/>
            <person name="Watanabe T."/>
            <person name="Fukui M."/>
            <person name="Hanada S."/>
            <person name="Tank M."/>
            <person name="Neufeld J.D."/>
        </authorList>
    </citation>
    <scope>NUCLEOTIDE SEQUENCE</scope>
    <source>
        <strain evidence="6">L227-S17</strain>
    </source>
</reference>
<proteinExistence type="inferred from homology"/>
<evidence type="ECO:0000259" key="4">
    <source>
        <dbReference type="Pfam" id="PF08241"/>
    </source>
</evidence>
<accession>A0A8T7M3G5</accession>
<dbReference type="RefSeq" id="WP_341467843.1">
    <property type="nucleotide sequence ID" value="NZ_CP128399.1"/>
</dbReference>
<evidence type="ECO:0000313" key="6">
    <source>
        <dbReference type="EMBL" id="WJW65956.1"/>
    </source>
</evidence>
<dbReference type="AlphaFoldDB" id="A0A8T7M3G5"/>
<gene>
    <name evidence="5" type="ORF">HXX08_11960</name>
    <name evidence="6" type="ORF">OZ401_001736</name>
</gene>
<dbReference type="Proteomes" id="UP000521676">
    <property type="component" value="Unassembled WGS sequence"/>
</dbReference>
<dbReference type="GO" id="GO:0008757">
    <property type="term" value="F:S-adenosylmethionine-dependent methyltransferase activity"/>
    <property type="evidence" value="ECO:0007669"/>
    <property type="project" value="InterPro"/>
</dbReference>
<dbReference type="InterPro" id="IPR029063">
    <property type="entry name" value="SAM-dependent_MTases_sf"/>
</dbReference>
<reference evidence="5 7" key="1">
    <citation type="submission" date="2020-06" db="EMBL/GenBank/DDBJ databases">
        <title>Anoxygenic phototrophic Chloroflexota member uses a Type I reaction center.</title>
        <authorList>
            <person name="Tsuji J.M."/>
            <person name="Shaw N.A."/>
            <person name="Nagashima S."/>
            <person name="Venkiteswaran J."/>
            <person name="Schiff S.L."/>
            <person name="Hanada S."/>
            <person name="Tank M."/>
            <person name="Neufeld J.D."/>
        </authorList>
    </citation>
    <scope>NUCLEOTIDE SEQUENCE [LARGE SCALE GENOMIC DNA]</scope>
    <source>
        <strain evidence="5">L227-S17</strain>
    </source>
</reference>
<keyword evidence="3" id="KW-0808">Transferase</keyword>
<dbReference type="Proteomes" id="UP001431572">
    <property type="component" value="Chromosome 1"/>
</dbReference>
<dbReference type="SUPFAM" id="SSF53335">
    <property type="entry name" value="S-adenosyl-L-methionine-dependent methyltransferases"/>
    <property type="match status" value="1"/>
</dbReference>
<protein>
    <submittedName>
        <fullName evidence="5">Class I SAM-dependent methyltransferase</fullName>
    </submittedName>
</protein>
<comment type="similarity">
    <text evidence="1">Belongs to the methyltransferase superfamily.</text>
</comment>